<dbReference type="SUPFAM" id="SSF56219">
    <property type="entry name" value="DNase I-like"/>
    <property type="match status" value="1"/>
</dbReference>
<evidence type="ECO:0000256" key="2">
    <source>
        <dbReference type="ARBA" id="ARBA00004760"/>
    </source>
</evidence>
<evidence type="ECO:0000256" key="11">
    <source>
        <dbReference type="ARBA" id="ARBA00023098"/>
    </source>
</evidence>
<dbReference type="Proteomes" id="UP001491310">
    <property type="component" value="Unassembled WGS sequence"/>
</dbReference>
<dbReference type="PANTHER" id="PTHR16320:SF24">
    <property type="entry name" value="PHOSPHODIESTERASE, PUTATIVE-RELATED"/>
    <property type="match status" value="1"/>
</dbReference>
<dbReference type="InterPro" id="IPR036691">
    <property type="entry name" value="Endo/exonu/phosph_ase_sf"/>
</dbReference>
<keyword evidence="9" id="KW-0746">Sphingolipid metabolism</keyword>
<dbReference type="InterPro" id="IPR038772">
    <property type="entry name" value="Sph/SMPD2-like"/>
</dbReference>
<evidence type="ECO:0000256" key="12">
    <source>
        <dbReference type="ARBA" id="ARBA00023136"/>
    </source>
</evidence>
<dbReference type="InterPro" id="IPR005135">
    <property type="entry name" value="Endo/exonuclease/phosphatase"/>
</dbReference>
<proteinExistence type="inferred from homology"/>
<evidence type="ECO:0000313" key="15">
    <source>
        <dbReference type="EMBL" id="KAK9901975.1"/>
    </source>
</evidence>
<evidence type="ECO:0000313" key="16">
    <source>
        <dbReference type="Proteomes" id="UP001491310"/>
    </source>
</evidence>
<keyword evidence="6" id="KW-0479">Metal-binding</keyword>
<dbReference type="EMBL" id="JALJOT010000016">
    <property type="protein sequence ID" value="KAK9901975.1"/>
    <property type="molecule type" value="Genomic_DNA"/>
</dbReference>
<feature type="domain" description="Endonuclease/exonuclease/phosphatase" evidence="14">
    <location>
        <begin position="6"/>
        <end position="267"/>
    </location>
</feature>
<gene>
    <name evidence="15" type="ORF">WJX75_000009</name>
</gene>
<name>A0ABR2YC04_9CHLO</name>
<reference evidence="15 16" key="1">
    <citation type="journal article" date="2024" name="Nat. Commun.">
        <title>Phylogenomics reveals the evolutionary origins of lichenization in chlorophyte algae.</title>
        <authorList>
            <person name="Puginier C."/>
            <person name="Libourel C."/>
            <person name="Otte J."/>
            <person name="Skaloud P."/>
            <person name="Haon M."/>
            <person name="Grisel S."/>
            <person name="Petersen M."/>
            <person name="Berrin J.G."/>
            <person name="Delaux P.M."/>
            <person name="Dal Grande F."/>
            <person name="Keller J."/>
        </authorList>
    </citation>
    <scope>NUCLEOTIDE SEQUENCE [LARGE SCALE GENOMIC DNA]</scope>
    <source>
        <strain evidence="15 16">SAG 216-7</strain>
    </source>
</reference>
<feature type="region of interest" description="Disordered" evidence="13">
    <location>
        <begin position="211"/>
        <end position="230"/>
    </location>
</feature>
<keyword evidence="11" id="KW-0443">Lipid metabolism</keyword>
<evidence type="ECO:0000256" key="9">
    <source>
        <dbReference type="ARBA" id="ARBA00022919"/>
    </source>
</evidence>
<dbReference type="Pfam" id="PF03372">
    <property type="entry name" value="Exo_endo_phos"/>
    <property type="match status" value="1"/>
</dbReference>
<keyword evidence="7" id="KW-0378">Hydrolase</keyword>
<dbReference type="Gene3D" id="3.60.10.10">
    <property type="entry name" value="Endonuclease/exonuclease/phosphatase"/>
    <property type="match status" value="1"/>
</dbReference>
<keyword evidence="16" id="KW-1185">Reference proteome</keyword>
<keyword evidence="5" id="KW-0812">Transmembrane</keyword>
<protein>
    <recommendedName>
        <fullName evidence="14">Endonuclease/exonuclease/phosphatase domain-containing protein</fullName>
    </recommendedName>
</protein>
<evidence type="ECO:0000256" key="1">
    <source>
        <dbReference type="ARBA" id="ARBA00004141"/>
    </source>
</evidence>
<dbReference type="PANTHER" id="PTHR16320">
    <property type="entry name" value="SPHINGOMYELINASE FAMILY MEMBER"/>
    <property type="match status" value="1"/>
</dbReference>
<evidence type="ECO:0000256" key="10">
    <source>
        <dbReference type="ARBA" id="ARBA00022989"/>
    </source>
</evidence>
<evidence type="ECO:0000256" key="4">
    <source>
        <dbReference type="ARBA" id="ARBA00006335"/>
    </source>
</evidence>
<accession>A0ABR2YC04</accession>
<sequence length="318" mass="35344">MLVKVLTFNIWGLWLVSKERSRRIRLIGEHLQKADLDVVLLQEVFVRDDIQTLIILAARGSLQHAQYFDSGYLGGELLILSRYPITYTRYHKYTASGSPISVWEGDFYAGKGVAMACLATPCGPLHVYNSHMNANYNHAFRHVDVAGGIELPSDHNFPVRLVQFLELAYFVAAQSSQGDAPVILGGDLNCGPQDIEVVMLRSLLPQLQDSWHTLHPDEPGNTSNYDLPGHLRKDPPKRIDFLMSSLMPVSAELVMGKAPDSIRYSDHLGLQTVFACNAAPQRKRFVVDPGLTTPVVSHGDLFKLTQEKLLQGAQANGR</sequence>
<evidence type="ECO:0000256" key="6">
    <source>
        <dbReference type="ARBA" id="ARBA00022723"/>
    </source>
</evidence>
<comment type="subcellular location">
    <subcellularLocation>
        <location evidence="1">Membrane</location>
        <topology evidence="1">Multi-pass membrane protein</topology>
    </subcellularLocation>
</comment>
<keyword evidence="10" id="KW-1133">Transmembrane helix</keyword>
<evidence type="ECO:0000256" key="13">
    <source>
        <dbReference type="SAM" id="MobiDB-lite"/>
    </source>
</evidence>
<evidence type="ECO:0000256" key="5">
    <source>
        <dbReference type="ARBA" id="ARBA00022692"/>
    </source>
</evidence>
<comment type="pathway">
    <text evidence="3">Sphingolipid metabolism.</text>
</comment>
<keyword evidence="12" id="KW-0472">Membrane</keyword>
<evidence type="ECO:0000259" key="14">
    <source>
        <dbReference type="Pfam" id="PF03372"/>
    </source>
</evidence>
<comment type="pathway">
    <text evidence="2">Lipid metabolism; sphingolipid metabolism.</text>
</comment>
<comment type="caution">
    <text evidence="15">The sequence shown here is derived from an EMBL/GenBank/DDBJ whole genome shotgun (WGS) entry which is preliminary data.</text>
</comment>
<comment type="similarity">
    <text evidence="4">Belongs to the neutral sphingomyelinase family.</text>
</comment>
<evidence type="ECO:0000256" key="7">
    <source>
        <dbReference type="ARBA" id="ARBA00022801"/>
    </source>
</evidence>
<evidence type="ECO:0000256" key="3">
    <source>
        <dbReference type="ARBA" id="ARBA00004991"/>
    </source>
</evidence>
<evidence type="ECO:0000256" key="8">
    <source>
        <dbReference type="ARBA" id="ARBA00022842"/>
    </source>
</evidence>
<organism evidence="15 16">
    <name type="scientific">Coccomyxa subellipsoidea</name>
    <dbReference type="NCBI Taxonomy" id="248742"/>
    <lineage>
        <taxon>Eukaryota</taxon>
        <taxon>Viridiplantae</taxon>
        <taxon>Chlorophyta</taxon>
        <taxon>core chlorophytes</taxon>
        <taxon>Trebouxiophyceae</taxon>
        <taxon>Trebouxiophyceae incertae sedis</taxon>
        <taxon>Coccomyxaceae</taxon>
        <taxon>Coccomyxa</taxon>
    </lineage>
</organism>
<keyword evidence="8" id="KW-0460">Magnesium</keyword>